<dbReference type="InterPro" id="IPR004104">
    <property type="entry name" value="Gfo/Idh/MocA-like_OxRdtase_C"/>
</dbReference>
<gene>
    <name evidence="4" type="ORF">QJ522_04025</name>
</gene>
<protein>
    <submittedName>
        <fullName evidence="4">Gfo/Idh/MocA family oxidoreductase</fullName>
    </submittedName>
</protein>
<evidence type="ECO:0000259" key="2">
    <source>
        <dbReference type="Pfam" id="PF01408"/>
    </source>
</evidence>
<feature type="domain" description="Gfo/Idh/MocA-like oxidoreductase C-terminal" evidence="3">
    <location>
        <begin position="139"/>
        <end position="347"/>
    </location>
</feature>
<dbReference type="SUPFAM" id="SSF51735">
    <property type="entry name" value="NAD(P)-binding Rossmann-fold domains"/>
    <property type="match status" value="1"/>
</dbReference>
<organism evidence="4 5">
    <name type="scientific">Anaerobaca lacustris</name>
    <dbReference type="NCBI Taxonomy" id="3044600"/>
    <lineage>
        <taxon>Bacteria</taxon>
        <taxon>Pseudomonadati</taxon>
        <taxon>Planctomycetota</taxon>
        <taxon>Phycisphaerae</taxon>
        <taxon>Sedimentisphaerales</taxon>
        <taxon>Anaerobacaceae</taxon>
        <taxon>Anaerobaca</taxon>
    </lineage>
</organism>
<evidence type="ECO:0000313" key="4">
    <source>
        <dbReference type="EMBL" id="MDI6448205.1"/>
    </source>
</evidence>
<dbReference type="EMBL" id="JASCXX010000003">
    <property type="protein sequence ID" value="MDI6448205.1"/>
    <property type="molecule type" value="Genomic_DNA"/>
</dbReference>
<keyword evidence="1" id="KW-0560">Oxidoreductase</keyword>
<dbReference type="PANTHER" id="PTHR43818">
    <property type="entry name" value="BCDNA.GH03377"/>
    <property type="match status" value="1"/>
</dbReference>
<dbReference type="Pfam" id="PF02894">
    <property type="entry name" value="GFO_IDH_MocA_C"/>
    <property type="match status" value="1"/>
</dbReference>
<dbReference type="Pfam" id="PF01408">
    <property type="entry name" value="GFO_IDH_MocA"/>
    <property type="match status" value="1"/>
</dbReference>
<proteinExistence type="predicted"/>
<dbReference type="InterPro" id="IPR050463">
    <property type="entry name" value="Gfo/Idh/MocA_oxidrdct_glycsds"/>
</dbReference>
<dbReference type="AlphaFoldDB" id="A0AAW6TUA6"/>
<evidence type="ECO:0000256" key="1">
    <source>
        <dbReference type="ARBA" id="ARBA00023002"/>
    </source>
</evidence>
<dbReference type="SUPFAM" id="SSF55347">
    <property type="entry name" value="Glyceraldehyde-3-phosphate dehydrogenase-like, C-terminal domain"/>
    <property type="match status" value="1"/>
</dbReference>
<dbReference type="Gene3D" id="3.30.360.10">
    <property type="entry name" value="Dihydrodipicolinate Reductase, domain 2"/>
    <property type="match status" value="1"/>
</dbReference>
<reference evidence="4" key="1">
    <citation type="submission" date="2023-05" db="EMBL/GenBank/DDBJ databases">
        <title>Anaerotaeda fermentans gen. nov., sp. nov., a novel anaerobic planctomycete of the new family within the order Sedimentisphaerales isolated from Taman Peninsula, Russia.</title>
        <authorList>
            <person name="Khomyakova M.A."/>
            <person name="Merkel A.Y."/>
            <person name="Slobodkin A.I."/>
        </authorList>
    </citation>
    <scope>NUCLEOTIDE SEQUENCE</scope>
    <source>
        <strain evidence="4">M17dextr</strain>
    </source>
</reference>
<dbReference type="InterPro" id="IPR036291">
    <property type="entry name" value="NAD(P)-bd_dom_sf"/>
</dbReference>
<keyword evidence="5" id="KW-1185">Reference proteome</keyword>
<dbReference type="GO" id="GO:0000166">
    <property type="term" value="F:nucleotide binding"/>
    <property type="evidence" value="ECO:0007669"/>
    <property type="project" value="InterPro"/>
</dbReference>
<accession>A0AAW6TUA6</accession>
<name>A0AAW6TUA6_9BACT</name>
<feature type="domain" description="Gfo/Idh/MocA-like oxidoreductase N-terminal" evidence="2">
    <location>
        <begin position="7"/>
        <end position="125"/>
    </location>
</feature>
<dbReference type="InterPro" id="IPR000683">
    <property type="entry name" value="Gfo/Idh/MocA-like_OxRdtase_N"/>
</dbReference>
<evidence type="ECO:0000259" key="3">
    <source>
        <dbReference type="Pfam" id="PF02894"/>
    </source>
</evidence>
<dbReference type="Proteomes" id="UP001431776">
    <property type="component" value="Unassembled WGS sequence"/>
</dbReference>
<dbReference type="Gene3D" id="3.40.50.720">
    <property type="entry name" value="NAD(P)-binding Rossmann-like Domain"/>
    <property type="match status" value="1"/>
</dbReference>
<dbReference type="PANTHER" id="PTHR43818:SF11">
    <property type="entry name" value="BCDNA.GH03377"/>
    <property type="match status" value="1"/>
</dbReference>
<comment type="caution">
    <text evidence="4">The sequence shown here is derived from an EMBL/GenBank/DDBJ whole genome shotgun (WGS) entry which is preliminary data.</text>
</comment>
<dbReference type="GO" id="GO:0016491">
    <property type="term" value="F:oxidoreductase activity"/>
    <property type="evidence" value="ECO:0007669"/>
    <property type="project" value="UniProtKB-KW"/>
</dbReference>
<sequence length="366" mass="41083">MATQGRVKVGIIGSQFEADIHAASFQIMPDEAEVVAVASPTPGHAKALAERYKIPRVFTDYRQMLEENDIEMVTITAPNALHCQMTVDIANAGKHVVCEKPLCMTLEEADLMIETCRRKGVLLMYAEELYFTPKYVKAKEMVDQGAFGRVYLVKQSEKHFGPHAEWFWDVSKSGGGVFMDMGCHGIAFCWWFLGRPEIKNVYCQMGTYVHGDRTKGEDNSVCIIEFANDAIGLIEDSWARRGGMEDRIEVYGEGGVTHADLHMGNALPTYSEYGYGYAVEKAPTTKGWTWPVFEELWNYGFPQEMHHFARCVRGKEEPQATGEDGRVVQQVLYAGYQSAGTGRKIALPFKPQGVKAPIELWQNPRT</sequence>
<dbReference type="RefSeq" id="WP_349243612.1">
    <property type="nucleotide sequence ID" value="NZ_JASCXX010000003.1"/>
</dbReference>
<evidence type="ECO:0000313" key="5">
    <source>
        <dbReference type="Proteomes" id="UP001431776"/>
    </source>
</evidence>